<dbReference type="Gene3D" id="3.40.50.1820">
    <property type="entry name" value="alpha/beta hydrolase"/>
    <property type="match status" value="1"/>
</dbReference>
<dbReference type="Proteomes" id="UP001362999">
    <property type="component" value="Unassembled WGS sequence"/>
</dbReference>
<dbReference type="AlphaFoldDB" id="A0AAW0C212"/>
<reference evidence="3 4" key="1">
    <citation type="journal article" date="2024" name="J Genomics">
        <title>Draft genome sequencing and assembly of Favolaschia claudopus CIRM-BRFM 2984 isolated from oak limbs.</title>
        <authorList>
            <person name="Navarro D."/>
            <person name="Drula E."/>
            <person name="Chaduli D."/>
            <person name="Cazenave R."/>
            <person name="Ahrendt S."/>
            <person name="Wang J."/>
            <person name="Lipzen A."/>
            <person name="Daum C."/>
            <person name="Barry K."/>
            <person name="Grigoriev I.V."/>
            <person name="Favel A."/>
            <person name="Rosso M.N."/>
            <person name="Martin F."/>
        </authorList>
    </citation>
    <scope>NUCLEOTIDE SEQUENCE [LARGE SCALE GENOMIC DNA]</scope>
    <source>
        <strain evidence="3 4">CIRM-BRFM 2984</strain>
    </source>
</reference>
<keyword evidence="1" id="KW-0378">Hydrolase</keyword>
<dbReference type="InterPro" id="IPR049492">
    <property type="entry name" value="BD-FAE-like_dom"/>
</dbReference>
<dbReference type="InterPro" id="IPR050300">
    <property type="entry name" value="GDXG_lipolytic_enzyme"/>
</dbReference>
<dbReference type="Pfam" id="PF20434">
    <property type="entry name" value="BD-FAE"/>
    <property type="match status" value="1"/>
</dbReference>
<organism evidence="3 4">
    <name type="scientific">Favolaschia claudopus</name>
    <dbReference type="NCBI Taxonomy" id="2862362"/>
    <lineage>
        <taxon>Eukaryota</taxon>
        <taxon>Fungi</taxon>
        <taxon>Dikarya</taxon>
        <taxon>Basidiomycota</taxon>
        <taxon>Agaricomycotina</taxon>
        <taxon>Agaricomycetes</taxon>
        <taxon>Agaricomycetidae</taxon>
        <taxon>Agaricales</taxon>
        <taxon>Marasmiineae</taxon>
        <taxon>Mycenaceae</taxon>
        <taxon>Favolaschia</taxon>
    </lineage>
</organism>
<keyword evidence="4" id="KW-1185">Reference proteome</keyword>
<dbReference type="PANTHER" id="PTHR48081">
    <property type="entry name" value="AB HYDROLASE SUPERFAMILY PROTEIN C4A8.06C"/>
    <property type="match status" value="1"/>
</dbReference>
<dbReference type="EMBL" id="JAWWNJ010000023">
    <property type="protein sequence ID" value="KAK7032683.1"/>
    <property type="molecule type" value="Genomic_DNA"/>
</dbReference>
<gene>
    <name evidence="3" type="ORF">R3P38DRAFT_3502290</name>
</gene>
<evidence type="ECO:0000313" key="4">
    <source>
        <dbReference type="Proteomes" id="UP001362999"/>
    </source>
</evidence>
<sequence length="289" mass="31811">MDIVAQMKETGITAVFFPSESLSAFSFQYGSTTRHQLDIYYPSDMGQQHPILFYVYGGFVHGQRNRPAPADLMYGNLGSYFSSRGFVTIIPDYRLAPETTYPGPALDLRDALAWAISHPDVLGPGADIHSIFLLGHSSGAMHILTFFLEPSIHTAKIHPHIKGAIIASALFNVDSEDMDERLRQHVNAYYVSQEAAAMQSPLALLRQAPNTALPDISLIICAHDPGWLKLDLLKSYGILRRRLVKLHGKEPKIIRAEGHNHISLPLALGTGQGEDWAEEAIAWMGALGA</sequence>
<accession>A0AAW0C212</accession>
<name>A0AAW0C212_9AGAR</name>
<dbReference type="PANTHER" id="PTHR48081:SF33">
    <property type="entry name" value="KYNURENINE FORMAMIDASE"/>
    <property type="match status" value="1"/>
</dbReference>
<evidence type="ECO:0000256" key="1">
    <source>
        <dbReference type="ARBA" id="ARBA00022801"/>
    </source>
</evidence>
<dbReference type="InterPro" id="IPR029058">
    <property type="entry name" value="AB_hydrolase_fold"/>
</dbReference>
<protein>
    <submittedName>
        <fullName evidence="3">Esterase lipase thioesterase family protein</fullName>
    </submittedName>
</protein>
<dbReference type="SUPFAM" id="SSF53474">
    <property type="entry name" value="alpha/beta-Hydrolases"/>
    <property type="match status" value="1"/>
</dbReference>
<comment type="caution">
    <text evidence="3">The sequence shown here is derived from an EMBL/GenBank/DDBJ whole genome shotgun (WGS) entry which is preliminary data.</text>
</comment>
<evidence type="ECO:0000259" key="2">
    <source>
        <dbReference type="Pfam" id="PF20434"/>
    </source>
</evidence>
<dbReference type="GO" id="GO:0016787">
    <property type="term" value="F:hydrolase activity"/>
    <property type="evidence" value="ECO:0007669"/>
    <property type="project" value="UniProtKB-KW"/>
</dbReference>
<evidence type="ECO:0000313" key="3">
    <source>
        <dbReference type="EMBL" id="KAK7032683.1"/>
    </source>
</evidence>
<proteinExistence type="predicted"/>
<feature type="domain" description="BD-FAE-like" evidence="2">
    <location>
        <begin position="37"/>
        <end position="140"/>
    </location>
</feature>